<dbReference type="RefSeq" id="WP_183447219.1">
    <property type="nucleotide sequence ID" value="NZ_JACHWB010000001.1"/>
</dbReference>
<organism evidence="1 2">
    <name type="scientific">Microvirga lupini</name>
    <dbReference type="NCBI Taxonomy" id="420324"/>
    <lineage>
        <taxon>Bacteria</taxon>
        <taxon>Pseudomonadati</taxon>
        <taxon>Pseudomonadota</taxon>
        <taxon>Alphaproteobacteria</taxon>
        <taxon>Hyphomicrobiales</taxon>
        <taxon>Methylobacteriaceae</taxon>
        <taxon>Microvirga</taxon>
    </lineage>
</organism>
<reference evidence="1 2" key="1">
    <citation type="submission" date="2020-08" db="EMBL/GenBank/DDBJ databases">
        <title>The Agave Microbiome: Exploring the role of microbial communities in plant adaptations to desert environments.</title>
        <authorList>
            <person name="Partida-Martinez L.P."/>
        </authorList>
    </citation>
    <scope>NUCLEOTIDE SEQUENCE [LARGE SCALE GENOMIC DNA]</scope>
    <source>
        <strain evidence="1 2">AT3.9</strain>
    </source>
</reference>
<keyword evidence="2" id="KW-1185">Reference proteome</keyword>
<comment type="caution">
    <text evidence="1">The sequence shown here is derived from an EMBL/GenBank/DDBJ whole genome shotgun (WGS) entry which is preliminary data.</text>
</comment>
<dbReference type="EMBL" id="JACHWB010000001">
    <property type="protein sequence ID" value="MBB3017709.1"/>
    <property type="molecule type" value="Genomic_DNA"/>
</dbReference>
<protein>
    <submittedName>
        <fullName evidence="1">Uncharacterized protein</fullName>
    </submittedName>
</protein>
<sequence>MAISIVQPLPAGNAIRLFIAPPPGARYWLVLRSAMDDFDSMQPLADAQRVDHDGLPYMVWDDGAMVPIAYEGDERVVIDAKHLQNEVMAFYRPYYRMPDGSWQAAQTATGTPKALFEESTTDVQSFIRDRLEAGLKVECERENLVTEHGYVQVYTAPPALEQNLRFPLVTITLENECPVERGIGEDVAGDAFDAVGDDWFDSEGWLAQVQLSLVGWSLNSDERIELRKAMRRVILANLPIFESVGMLTPQVSFQDVDALSGEFNANMYQVMGSFSCLAPVRVGRRYGEGEVVNDVITRSTNG</sequence>
<gene>
    <name evidence="1" type="ORF">FHR70_000749</name>
</gene>
<evidence type="ECO:0000313" key="2">
    <source>
        <dbReference type="Proteomes" id="UP000532010"/>
    </source>
</evidence>
<name>A0A7W4VI95_9HYPH</name>
<evidence type="ECO:0000313" key="1">
    <source>
        <dbReference type="EMBL" id="MBB3017709.1"/>
    </source>
</evidence>
<dbReference type="AlphaFoldDB" id="A0A7W4VI95"/>
<dbReference type="Proteomes" id="UP000532010">
    <property type="component" value="Unassembled WGS sequence"/>
</dbReference>
<proteinExistence type="predicted"/>
<accession>A0A7W4VI95</accession>